<evidence type="ECO:0000256" key="1">
    <source>
        <dbReference type="ARBA" id="ARBA00022603"/>
    </source>
</evidence>
<dbReference type="OrthoDB" id="9760689at2"/>
<dbReference type="PANTHER" id="PTHR43861:SF1">
    <property type="entry name" value="TRANS-ACONITATE 2-METHYLTRANSFERASE"/>
    <property type="match status" value="1"/>
</dbReference>
<keyword evidence="1 4" id="KW-0489">Methyltransferase</keyword>
<dbReference type="AlphaFoldDB" id="A0A0W0ZPB2"/>
<dbReference type="Pfam" id="PF13649">
    <property type="entry name" value="Methyltransf_25"/>
    <property type="match status" value="1"/>
</dbReference>
<reference evidence="4 5" key="1">
    <citation type="submission" date="2015-11" db="EMBL/GenBank/DDBJ databases">
        <title>Genomic analysis of 38 Legionella species identifies large and diverse effector repertoires.</title>
        <authorList>
            <person name="Burstein D."/>
            <person name="Amaro F."/>
            <person name="Zusman T."/>
            <person name="Lifshitz Z."/>
            <person name="Cohen O."/>
            <person name="Gilbert J.A."/>
            <person name="Pupko T."/>
            <person name="Shuman H.A."/>
            <person name="Segal G."/>
        </authorList>
    </citation>
    <scope>NUCLEOTIDE SEQUENCE [LARGE SCALE GENOMIC DNA]</scope>
    <source>
        <strain evidence="4 5">ATCC 49180</strain>
    </source>
</reference>
<feature type="domain" description="Methyltransferase" evidence="3">
    <location>
        <begin position="37"/>
        <end position="130"/>
    </location>
</feature>
<dbReference type="InterPro" id="IPR029063">
    <property type="entry name" value="SAM-dependent_MTases_sf"/>
</dbReference>
<keyword evidence="5" id="KW-1185">Reference proteome</keyword>
<dbReference type="STRING" id="40335.Ltuc_2851"/>
<dbReference type="GO" id="GO:0008168">
    <property type="term" value="F:methyltransferase activity"/>
    <property type="evidence" value="ECO:0007669"/>
    <property type="project" value="UniProtKB-KW"/>
</dbReference>
<protein>
    <submittedName>
        <fullName evidence="4">Methyltransferase</fullName>
    </submittedName>
</protein>
<dbReference type="CDD" id="cd02440">
    <property type="entry name" value="AdoMet_MTases"/>
    <property type="match status" value="1"/>
</dbReference>
<dbReference type="GO" id="GO:0032259">
    <property type="term" value="P:methylation"/>
    <property type="evidence" value="ECO:0007669"/>
    <property type="project" value="UniProtKB-KW"/>
</dbReference>
<organism evidence="4 5">
    <name type="scientific">Legionella tucsonensis</name>
    <dbReference type="NCBI Taxonomy" id="40335"/>
    <lineage>
        <taxon>Bacteria</taxon>
        <taxon>Pseudomonadati</taxon>
        <taxon>Pseudomonadota</taxon>
        <taxon>Gammaproteobacteria</taxon>
        <taxon>Legionellales</taxon>
        <taxon>Legionellaceae</taxon>
        <taxon>Legionella</taxon>
    </lineage>
</organism>
<evidence type="ECO:0000313" key="5">
    <source>
        <dbReference type="Proteomes" id="UP000054693"/>
    </source>
</evidence>
<dbReference type="EMBL" id="LNZA01000012">
    <property type="protein sequence ID" value="KTD70840.1"/>
    <property type="molecule type" value="Genomic_DNA"/>
</dbReference>
<dbReference type="RefSeq" id="WP_058522048.1">
    <property type="nucleotide sequence ID" value="NZ_CAAAIP010000004.1"/>
</dbReference>
<comment type="caution">
    <text evidence="4">The sequence shown here is derived from an EMBL/GenBank/DDBJ whole genome shotgun (WGS) entry which is preliminary data.</text>
</comment>
<dbReference type="InterPro" id="IPR041698">
    <property type="entry name" value="Methyltransf_25"/>
</dbReference>
<evidence type="ECO:0000313" key="4">
    <source>
        <dbReference type="EMBL" id="KTD70840.1"/>
    </source>
</evidence>
<gene>
    <name evidence="4" type="ORF">Ltuc_2851</name>
</gene>
<sequence>MLIQEWPAHDYAIGSYIQASIADNYLNYLTIKPTDQVLDIGCGNGVFSRKILDKIPHGSLLGIDASENMLQLARKAMANYPNASCQQADVLTMKFDKQFDYIVSFWCLHWCAFDIETVFLNIYHALKPGGKVLTLFPSGDDSFMRSYHTIKSSGEFSCLNQFTPPVDFQNFHHLEERMHALPFQQIIVEHFKHELMLPSLDIFRKFVNGLAFFHGQIPSDKIGILNEALVRAYEQECHEKHQDKYEFILPIYVIRAEK</sequence>
<proteinExistence type="predicted"/>
<dbReference type="Proteomes" id="UP000054693">
    <property type="component" value="Unassembled WGS sequence"/>
</dbReference>
<keyword evidence="2 4" id="KW-0808">Transferase</keyword>
<dbReference type="PANTHER" id="PTHR43861">
    <property type="entry name" value="TRANS-ACONITATE 2-METHYLTRANSFERASE-RELATED"/>
    <property type="match status" value="1"/>
</dbReference>
<evidence type="ECO:0000259" key="3">
    <source>
        <dbReference type="Pfam" id="PF13649"/>
    </source>
</evidence>
<dbReference type="SUPFAM" id="SSF53335">
    <property type="entry name" value="S-adenosyl-L-methionine-dependent methyltransferases"/>
    <property type="match status" value="1"/>
</dbReference>
<accession>A0A0W0ZPB2</accession>
<name>A0A0W0ZPB2_9GAMM</name>
<dbReference type="Gene3D" id="3.40.50.150">
    <property type="entry name" value="Vaccinia Virus protein VP39"/>
    <property type="match status" value="1"/>
</dbReference>
<dbReference type="PATRIC" id="fig|40335.7.peg.3049"/>
<evidence type="ECO:0000256" key="2">
    <source>
        <dbReference type="ARBA" id="ARBA00022679"/>
    </source>
</evidence>